<feature type="compositionally biased region" description="Low complexity" evidence="12">
    <location>
        <begin position="778"/>
        <end position="801"/>
    </location>
</feature>
<feature type="region of interest" description="Disordered" evidence="12">
    <location>
        <begin position="1121"/>
        <end position="1143"/>
    </location>
</feature>
<dbReference type="PROSITE" id="PS50157">
    <property type="entry name" value="ZINC_FINGER_C2H2_2"/>
    <property type="match status" value="4"/>
</dbReference>
<evidence type="ECO:0000256" key="4">
    <source>
        <dbReference type="ARBA" id="ARBA00022737"/>
    </source>
</evidence>
<dbReference type="EMBL" id="BMAT01007723">
    <property type="protein sequence ID" value="GFR69887.1"/>
    <property type="molecule type" value="Genomic_DNA"/>
</dbReference>
<feature type="domain" description="CCHC FOG-type" evidence="14">
    <location>
        <begin position="702"/>
        <end position="735"/>
    </location>
</feature>
<proteinExistence type="predicted"/>
<evidence type="ECO:0000256" key="8">
    <source>
        <dbReference type="ARBA" id="ARBA00023125"/>
    </source>
</evidence>
<dbReference type="GO" id="GO:0007507">
    <property type="term" value="P:heart development"/>
    <property type="evidence" value="ECO:0007669"/>
    <property type="project" value="TreeGrafter"/>
</dbReference>
<dbReference type="GO" id="GO:0045944">
    <property type="term" value="P:positive regulation of transcription by RNA polymerase II"/>
    <property type="evidence" value="ECO:0007669"/>
    <property type="project" value="TreeGrafter"/>
</dbReference>
<dbReference type="GO" id="GO:0005634">
    <property type="term" value="C:nucleus"/>
    <property type="evidence" value="ECO:0007669"/>
    <property type="project" value="UniProtKB-SubCell"/>
</dbReference>
<feature type="compositionally biased region" description="Low complexity" evidence="12">
    <location>
        <begin position="1350"/>
        <end position="1359"/>
    </location>
</feature>
<feature type="compositionally biased region" description="Basic and acidic residues" evidence="12">
    <location>
        <begin position="516"/>
        <end position="545"/>
    </location>
</feature>
<keyword evidence="9" id="KW-0804">Transcription</keyword>
<feature type="domain" description="C2H2-type" evidence="13">
    <location>
        <begin position="914"/>
        <end position="941"/>
    </location>
</feature>
<evidence type="ECO:0000256" key="5">
    <source>
        <dbReference type="ARBA" id="ARBA00022771"/>
    </source>
</evidence>
<feature type="compositionally biased region" description="Polar residues" evidence="12">
    <location>
        <begin position="738"/>
        <end position="777"/>
    </location>
</feature>
<dbReference type="InterPro" id="IPR013087">
    <property type="entry name" value="Znf_C2H2_type"/>
</dbReference>
<dbReference type="Gene3D" id="3.30.160.60">
    <property type="entry name" value="Classic Zinc Finger"/>
    <property type="match status" value="2"/>
</dbReference>
<feature type="domain" description="C2H2-type" evidence="13">
    <location>
        <begin position="1037"/>
        <end position="1059"/>
    </location>
</feature>
<feature type="compositionally biased region" description="Low complexity" evidence="12">
    <location>
        <begin position="1447"/>
        <end position="1463"/>
    </location>
</feature>
<feature type="compositionally biased region" description="Acidic residues" evidence="12">
    <location>
        <begin position="1558"/>
        <end position="1568"/>
    </location>
</feature>
<feature type="compositionally biased region" description="Polar residues" evidence="12">
    <location>
        <begin position="106"/>
        <end position="116"/>
    </location>
</feature>
<dbReference type="GO" id="GO:0009653">
    <property type="term" value="P:anatomical structure morphogenesis"/>
    <property type="evidence" value="ECO:0007669"/>
    <property type="project" value="UniProtKB-ARBA"/>
</dbReference>
<evidence type="ECO:0000259" key="13">
    <source>
        <dbReference type="PROSITE" id="PS50157"/>
    </source>
</evidence>
<feature type="compositionally biased region" description="Basic and acidic residues" evidence="12">
    <location>
        <begin position="465"/>
        <end position="476"/>
    </location>
</feature>
<feature type="region of interest" description="Disordered" evidence="12">
    <location>
        <begin position="668"/>
        <end position="701"/>
    </location>
</feature>
<accession>A0AAV4F9J9</accession>
<gene>
    <name evidence="15" type="ORF">ElyMa_003770500</name>
</gene>
<keyword evidence="6" id="KW-0862">Zinc</keyword>
<dbReference type="PROSITE" id="PS51810">
    <property type="entry name" value="ZF_CCHC_FOG"/>
    <property type="match status" value="2"/>
</dbReference>
<evidence type="ECO:0000313" key="16">
    <source>
        <dbReference type="Proteomes" id="UP000762676"/>
    </source>
</evidence>
<evidence type="ECO:0000256" key="10">
    <source>
        <dbReference type="ARBA" id="ARBA00023242"/>
    </source>
</evidence>
<keyword evidence="5 11" id="KW-0863">Zinc-finger</keyword>
<dbReference type="SMART" id="SM00355">
    <property type="entry name" value="ZnF_C2H2"/>
    <property type="match status" value="9"/>
</dbReference>
<evidence type="ECO:0000313" key="15">
    <source>
        <dbReference type="EMBL" id="GFR69887.1"/>
    </source>
</evidence>
<evidence type="ECO:0000256" key="1">
    <source>
        <dbReference type="ARBA" id="ARBA00004123"/>
    </source>
</evidence>
<feature type="compositionally biased region" description="Basic and acidic residues" evidence="12">
    <location>
        <begin position="1264"/>
        <end position="1279"/>
    </location>
</feature>
<keyword evidence="2" id="KW-0678">Repressor</keyword>
<dbReference type="PANTHER" id="PTHR12958:SF3">
    <property type="entry name" value="ZINC FINGER PROTEIN USH"/>
    <property type="match status" value="1"/>
</dbReference>
<dbReference type="GO" id="GO:0000122">
    <property type="term" value="P:negative regulation of transcription by RNA polymerase II"/>
    <property type="evidence" value="ECO:0007669"/>
    <property type="project" value="TreeGrafter"/>
</dbReference>
<evidence type="ECO:0000256" key="9">
    <source>
        <dbReference type="ARBA" id="ARBA00023163"/>
    </source>
</evidence>
<dbReference type="InterPro" id="IPR036236">
    <property type="entry name" value="Znf_C2H2_sf"/>
</dbReference>
<keyword evidence="16" id="KW-1185">Reference proteome</keyword>
<feature type="compositionally biased region" description="Basic and acidic residues" evidence="12">
    <location>
        <begin position="1130"/>
        <end position="1143"/>
    </location>
</feature>
<feature type="region of interest" description="Disordered" evidence="12">
    <location>
        <begin position="449"/>
        <end position="545"/>
    </location>
</feature>
<evidence type="ECO:0000256" key="2">
    <source>
        <dbReference type="ARBA" id="ARBA00022491"/>
    </source>
</evidence>
<feature type="compositionally biased region" description="Polar residues" evidence="12">
    <location>
        <begin position="1214"/>
        <end position="1225"/>
    </location>
</feature>
<keyword evidence="3" id="KW-0479">Metal-binding</keyword>
<feature type="compositionally biased region" description="Polar residues" evidence="12">
    <location>
        <begin position="491"/>
        <end position="502"/>
    </location>
</feature>
<dbReference type="InterPro" id="IPR039746">
    <property type="entry name" value="FOG"/>
</dbReference>
<name>A0AAV4F9J9_9GAST</name>
<feature type="region of interest" description="Disordered" evidence="12">
    <location>
        <begin position="1208"/>
        <end position="1359"/>
    </location>
</feature>
<feature type="compositionally biased region" description="Polar residues" evidence="12">
    <location>
        <begin position="1308"/>
        <end position="1320"/>
    </location>
</feature>
<dbReference type="GO" id="GO:0061629">
    <property type="term" value="F:RNA polymerase II-specific DNA-binding transcription factor binding"/>
    <property type="evidence" value="ECO:0007669"/>
    <property type="project" value="InterPro"/>
</dbReference>
<comment type="caution">
    <text evidence="15">The sequence shown here is derived from an EMBL/GenBank/DDBJ whole genome shotgun (WGS) entry which is preliminary data.</text>
</comment>
<feature type="region of interest" description="Disordered" evidence="12">
    <location>
        <begin position="101"/>
        <end position="143"/>
    </location>
</feature>
<dbReference type="GO" id="GO:0003677">
    <property type="term" value="F:DNA binding"/>
    <property type="evidence" value="ECO:0007669"/>
    <property type="project" value="UniProtKB-KW"/>
</dbReference>
<dbReference type="PANTHER" id="PTHR12958">
    <property type="entry name" value="FRIEND OF GATA2-RELATED"/>
    <property type="match status" value="1"/>
</dbReference>
<keyword evidence="7" id="KW-0805">Transcription regulation</keyword>
<feature type="region of interest" description="Disordered" evidence="12">
    <location>
        <begin position="1543"/>
        <end position="1568"/>
    </location>
</feature>
<evidence type="ECO:0000256" key="6">
    <source>
        <dbReference type="ARBA" id="ARBA00022833"/>
    </source>
</evidence>
<organism evidence="15 16">
    <name type="scientific">Elysia marginata</name>
    <dbReference type="NCBI Taxonomy" id="1093978"/>
    <lineage>
        <taxon>Eukaryota</taxon>
        <taxon>Metazoa</taxon>
        <taxon>Spiralia</taxon>
        <taxon>Lophotrochozoa</taxon>
        <taxon>Mollusca</taxon>
        <taxon>Gastropoda</taxon>
        <taxon>Heterobranchia</taxon>
        <taxon>Euthyneura</taxon>
        <taxon>Panpulmonata</taxon>
        <taxon>Sacoglossa</taxon>
        <taxon>Placobranchoidea</taxon>
        <taxon>Plakobranchidae</taxon>
        <taxon>Elysia</taxon>
    </lineage>
</organism>
<feature type="compositionally biased region" description="Polar residues" evidence="12">
    <location>
        <begin position="1422"/>
        <end position="1446"/>
    </location>
</feature>
<feature type="domain" description="CCHC FOG-type" evidence="14">
    <location>
        <begin position="327"/>
        <end position="360"/>
    </location>
</feature>
<evidence type="ECO:0000259" key="14">
    <source>
        <dbReference type="PROSITE" id="PS51810"/>
    </source>
</evidence>
<evidence type="ECO:0000256" key="7">
    <source>
        <dbReference type="ARBA" id="ARBA00023015"/>
    </source>
</evidence>
<dbReference type="GO" id="GO:0030154">
    <property type="term" value="P:cell differentiation"/>
    <property type="evidence" value="ECO:0007669"/>
    <property type="project" value="UniProtKB-ARBA"/>
</dbReference>
<comment type="subcellular location">
    <subcellularLocation>
        <location evidence="1">Nucleus</location>
    </subcellularLocation>
</comment>
<keyword evidence="4" id="KW-0677">Repeat</keyword>
<feature type="region of interest" description="Disordered" evidence="12">
    <location>
        <begin position="859"/>
        <end position="886"/>
    </location>
</feature>
<feature type="domain" description="C2H2-type" evidence="13">
    <location>
        <begin position="266"/>
        <end position="293"/>
    </location>
</feature>
<feature type="compositionally biased region" description="Basic and acidic residues" evidence="12">
    <location>
        <begin position="682"/>
        <end position="698"/>
    </location>
</feature>
<keyword evidence="10" id="KW-0539">Nucleus</keyword>
<feature type="region of interest" description="Disordered" evidence="12">
    <location>
        <begin position="734"/>
        <end position="804"/>
    </location>
</feature>
<feature type="compositionally biased region" description="Basic and acidic residues" evidence="12">
    <location>
        <begin position="1239"/>
        <end position="1248"/>
    </location>
</feature>
<dbReference type="InterPro" id="IPR034731">
    <property type="entry name" value="Znf_CCHC_FOG"/>
</dbReference>
<reference evidence="15 16" key="1">
    <citation type="journal article" date="2021" name="Elife">
        <title>Chloroplast acquisition without the gene transfer in kleptoplastic sea slugs, Plakobranchus ocellatus.</title>
        <authorList>
            <person name="Maeda T."/>
            <person name="Takahashi S."/>
            <person name="Yoshida T."/>
            <person name="Shimamura S."/>
            <person name="Takaki Y."/>
            <person name="Nagai Y."/>
            <person name="Toyoda A."/>
            <person name="Suzuki Y."/>
            <person name="Arimoto A."/>
            <person name="Ishii H."/>
            <person name="Satoh N."/>
            <person name="Nishiyama T."/>
            <person name="Hasebe M."/>
            <person name="Maruyama T."/>
            <person name="Minagawa J."/>
            <person name="Obokata J."/>
            <person name="Shigenobu S."/>
        </authorList>
    </citation>
    <scope>NUCLEOTIDE SEQUENCE [LARGE SCALE GENOMIC DNA]</scope>
</reference>
<feature type="region of interest" description="Disordered" evidence="12">
    <location>
        <begin position="1374"/>
        <end position="1463"/>
    </location>
</feature>
<keyword evidence="8" id="KW-0238">DNA-binding</keyword>
<evidence type="ECO:0000256" key="12">
    <source>
        <dbReference type="SAM" id="MobiDB-lite"/>
    </source>
</evidence>
<feature type="compositionally biased region" description="Basic and acidic residues" evidence="12">
    <location>
        <begin position="1336"/>
        <end position="1346"/>
    </location>
</feature>
<feature type="compositionally biased region" description="Basic and acidic residues" evidence="12">
    <location>
        <begin position="1543"/>
        <end position="1557"/>
    </location>
</feature>
<dbReference type="GO" id="GO:0008270">
    <property type="term" value="F:zinc ion binding"/>
    <property type="evidence" value="ECO:0007669"/>
    <property type="project" value="UniProtKB-KW"/>
</dbReference>
<dbReference type="SUPFAM" id="SSF57667">
    <property type="entry name" value="beta-beta-alpha zinc fingers"/>
    <property type="match status" value="5"/>
</dbReference>
<feature type="domain" description="C2H2-type" evidence="13">
    <location>
        <begin position="149"/>
        <end position="176"/>
    </location>
</feature>
<evidence type="ECO:0000256" key="11">
    <source>
        <dbReference type="PROSITE-ProRule" id="PRU00042"/>
    </source>
</evidence>
<dbReference type="Proteomes" id="UP000762676">
    <property type="component" value="Unassembled WGS sequence"/>
</dbReference>
<evidence type="ECO:0000256" key="3">
    <source>
        <dbReference type="ARBA" id="ARBA00022723"/>
    </source>
</evidence>
<protein>
    <submittedName>
        <fullName evidence="15">Zinc finger protein ush</fullName>
    </submittedName>
</protein>
<sequence length="1628" mass="180982">MNVAGQSGGWLALLRTPHTPAQRNTHVYWEGGRIWCEIVSDIDMGTELRATFSFQHEEEEEEEEGLQEEQFAAEVEQKQACPKPSALRDESAHAVLEKVKVEPTSPHINSSINNVCDGSGASIEHPQPQQLPPHPNQQQPAPGHAALIYGCPFCGVRFSSPRTLQGHLSFYCSKKNSDSLYTPVNGGKPRGANQVKLDAIDIRQELGARSPNERVGVKRRIDDTQRANVLNTRHSPPAPTKISGNFVAHQPSTEMSDRRCESEDCYECDQCSFSTDKVSSMNNHKRMHANDETSNLPTGIQSHNENSQVRFKPPLLDEERHRATVLKPPSSETFCKECKIQFSSLRTYKCHKEHYCAQRRKKSLADPSPFSAMFNSPFAFPAESAGASTSLPSALQVSALSQRGLILPGKGNDVTAAAAAAAMILQANLAAMSLPGMLMHQRDLGLTSDPRLRLPISPLAGSSQEKNRDDSPEPRHSQQSSLSKVRPFSETEINFENSSSIALKNDIPKSDSPAKSPDRELRRGNEKENRSSYSAHKEDKEHSIRELDTYGRDVLREDDHPLDLSVARTEDSKVLEKSNVSSNVNVSPTRKMAFKQDSLFSPGNSESSATIPEVQLRAKTPLSPRARRTQGPVEINSSADALRKNVLPSERGHAHPLVPPNHPSLLIPHPGLLSLPSTYSTSDREPNAFPQDRNRRPDSPSAVARSISKCLDCNIVFYKHDNYLVHKRLYCSGKRRPTQPSSRSMSPDSPTFQPNKNAPLSPQKVVFTSQSPLRNVESSPTSSLGSSKVSSPQPSQNSKSPTRQYQVGKVKYKFYCVPCRIKFSNASILEAHKEYYCPAGKDSEQSVILQTATSLSDNPGSQVASLLSPHEDCDSSGRSLSSPDPQHEEVTCNRCNSVFTSARLLRLHVCDGGFPCPHCDHVAITENRLAEHLKVHAPTRAYRCTICGYRGNTARGMRMHGKTHIDEGLDFTDENMLEYEEPAVMPILSHASTSGLAGASATDSELLRLKNEPYKRRRSRKAYEKFDYPLPKVDIPQTCPLCGQKFANADFLASHFKVHQIAASQYLAGLMKCIHCSYVGKSPEDLRAHFEANHSSNHRIHFPHRQSPAETATEHRRGASFIGNDIGARSSDDEKISLGERSSRVETQTHMVITDPNSPLNERNLIKTETEFIENDTEASHSPHLGSVEIKEEPMEQEVQNESVDHFLHMPRPSNANDTEKSQSPPLRKLSVSPSVFLHRKDSHERLNEAGNENPDKPVSPGACEKDYSPDIQIKKEPMEITDSMLYDKSSSSQLIKKGEPDDACSDFLTNKNSPDTSVKYSPVVDKNNAVSEAHTSNHNEEECSETHALSSPGLVVPSSLSTFQPINIQVKQKFQEKDRKASNFLSSPGYQRDGKATSQDVSPQPPSHSPRSRSNPRHGQSPDSQPNVFQTVSSSMLRQQTSPKQSAPIVSPAAPPVSIRSALPPQSLLPHHSLPFSYPNPQTLPFFFLPGQTRFSGPRQPFLQAQFLPRYNLNKEHFYIARINTGLDFEEDGDRDDCDHSNKIINDDGGDNKASAEDDYDVDDDKTGAEDDYDVDDIFHVINDDNNDDIRYTLHVWPNMLINVHEQVIMTYILRLFVHNDENLEKV</sequence>
<dbReference type="PROSITE" id="PS00028">
    <property type="entry name" value="ZINC_FINGER_C2H2_1"/>
    <property type="match status" value="1"/>
</dbReference>